<dbReference type="EMBL" id="BAAATR010000058">
    <property type="protein sequence ID" value="GAA2277439.1"/>
    <property type="molecule type" value="Genomic_DNA"/>
</dbReference>
<dbReference type="Proteomes" id="UP001500305">
    <property type="component" value="Unassembled WGS sequence"/>
</dbReference>
<accession>A0ABN3EYQ2</accession>
<proteinExistence type="predicted"/>
<sequence length="73" mass="7269">MAISGNGDAHGDAMCPDGSHAISGGVDAGSDQAYVVASRPTPDGKGWHGNAASYYNGNPQDVAGTVYALCQAD</sequence>
<reference evidence="1 2" key="1">
    <citation type="journal article" date="2019" name="Int. J. Syst. Evol. Microbiol.">
        <title>The Global Catalogue of Microorganisms (GCM) 10K type strain sequencing project: providing services to taxonomists for standard genome sequencing and annotation.</title>
        <authorList>
            <consortium name="The Broad Institute Genomics Platform"/>
            <consortium name="The Broad Institute Genome Sequencing Center for Infectious Disease"/>
            <person name="Wu L."/>
            <person name="Ma J."/>
        </authorList>
    </citation>
    <scope>NUCLEOTIDE SEQUENCE [LARGE SCALE GENOMIC DNA]</scope>
    <source>
        <strain evidence="1 2">JCM 7356</strain>
    </source>
</reference>
<gene>
    <name evidence="1" type="ORF">GCM10010430_74150</name>
</gene>
<name>A0ABN3EYQ2_9ACTN</name>
<evidence type="ECO:0000313" key="1">
    <source>
        <dbReference type="EMBL" id="GAA2277439.1"/>
    </source>
</evidence>
<organism evidence="1 2">
    <name type="scientific">Kitasatospora cystarginea</name>
    <dbReference type="NCBI Taxonomy" id="58350"/>
    <lineage>
        <taxon>Bacteria</taxon>
        <taxon>Bacillati</taxon>
        <taxon>Actinomycetota</taxon>
        <taxon>Actinomycetes</taxon>
        <taxon>Kitasatosporales</taxon>
        <taxon>Streptomycetaceae</taxon>
        <taxon>Kitasatospora</taxon>
    </lineage>
</organism>
<evidence type="ECO:0000313" key="2">
    <source>
        <dbReference type="Proteomes" id="UP001500305"/>
    </source>
</evidence>
<comment type="caution">
    <text evidence="1">The sequence shown here is derived from an EMBL/GenBank/DDBJ whole genome shotgun (WGS) entry which is preliminary data.</text>
</comment>
<protein>
    <submittedName>
        <fullName evidence="1">Uncharacterized protein</fullName>
    </submittedName>
</protein>
<keyword evidence="2" id="KW-1185">Reference proteome</keyword>
<dbReference type="RefSeq" id="WP_344640976.1">
    <property type="nucleotide sequence ID" value="NZ_BAAATR010000058.1"/>
</dbReference>